<evidence type="ECO:0000256" key="2">
    <source>
        <dbReference type="ARBA" id="ARBA00010107"/>
    </source>
</evidence>
<dbReference type="PANTHER" id="PTHR10615">
    <property type="entry name" value="HISTONE ACETYLTRANSFERASE"/>
    <property type="match status" value="1"/>
</dbReference>
<dbReference type="GO" id="GO:0008270">
    <property type="term" value="F:zinc ion binding"/>
    <property type="evidence" value="ECO:0007669"/>
    <property type="project" value="UniProtKB-KW"/>
</dbReference>
<evidence type="ECO:0000313" key="14">
    <source>
        <dbReference type="Proteomes" id="UP000281553"/>
    </source>
</evidence>
<evidence type="ECO:0000256" key="9">
    <source>
        <dbReference type="ARBA" id="ARBA00022990"/>
    </source>
</evidence>
<gene>
    <name evidence="13" type="ORF">DILT_LOCUS12101</name>
</gene>
<keyword evidence="4" id="KW-0808">Transferase</keyword>
<evidence type="ECO:0000256" key="7">
    <source>
        <dbReference type="ARBA" id="ARBA00022833"/>
    </source>
</evidence>
<dbReference type="AlphaFoldDB" id="A0A3P7LSV4"/>
<keyword evidence="14" id="KW-1185">Reference proteome</keyword>
<dbReference type="Pfam" id="PF17772">
    <property type="entry name" value="zf-MYST"/>
    <property type="match status" value="1"/>
</dbReference>
<evidence type="ECO:0000256" key="3">
    <source>
        <dbReference type="ARBA" id="ARBA00013184"/>
    </source>
</evidence>
<dbReference type="GO" id="GO:0003712">
    <property type="term" value="F:transcription coregulator activity"/>
    <property type="evidence" value="ECO:0007669"/>
    <property type="project" value="TreeGrafter"/>
</dbReference>
<dbReference type="Gene3D" id="3.40.630.30">
    <property type="match status" value="1"/>
</dbReference>
<evidence type="ECO:0000256" key="1">
    <source>
        <dbReference type="ARBA" id="ARBA00004123"/>
    </source>
</evidence>
<sequence length="198" mass="23189">MVGRKEKKRLLRSNAQRERKILQRAQLFARRNSLKPTILPNPPQETHIQLEREVQEHLILSTRLQQVEQKANPSTNLISDTLATQADASKEAPVNNLRAIVFGEWEMQTWYASMYPPEVTCLPLIYICEFCLTYMRYNIAYRRHRLRCKRKFPPGNEIYRRGTLSFFEVDGEKQKVRLLFPSGPIKLMFSSMKSSLSS</sequence>
<dbReference type="InterPro" id="IPR002717">
    <property type="entry name" value="HAT_MYST-type"/>
</dbReference>
<evidence type="ECO:0000256" key="10">
    <source>
        <dbReference type="ARBA" id="ARBA00023242"/>
    </source>
</evidence>
<dbReference type="PANTHER" id="PTHR10615:SF161">
    <property type="entry name" value="HISTONE ACETYLTRANSFERASE KAT7"/>
    <property type="match status" value="1"/>
</dbReference>
<dbReference type="EMBL" id="UYRU01065251">
    <property type="protein sequence ID" value="VDN16270.1"/>
    <property type="molecule type" value="Genomic_DNA"/>
</dbReference>
<protein>
    <recommendedName>
        <fullName evidence="3 11">Histone acetyltransferase</fullName>
        <ecNumber evidence="3 11">2.3.1.48</ecNumber>
    </recommendedName>
</protein>
<dbReference type="Gene3D" id="3.30.60.60">
    <property type="entry name" value="N-acetyl transferase-like"/>
    <property type="match status" value="1"/>
</dbReference>
<dbReference type="PROSITE" id="PS51726">
    <property type="entry name" value="MYST_HAT"/>
    <property type="match status" value="1"/>
</dbReference>
<dbReference type="GO" id="GO:0006357">
    <property type="term" value="P:regulation of transcription by RNA polymerase II"/>
    <property type="evidence" value="ECO:0007669"/>
    <property type="project" value="TreeGrafter"/>
</dbReference>
<evidence type="ECO:0000313" key="13">
    <source>
        <dbReference type="EMBL" id="VDN16270.1"/>
    </source>
</evidence>
<accession>A0A3P7LSV4</accession>
<keyword evidence="5" id="KW-0479">Metal-binding</keyword>
<keyword evidence="8" id="KW-0156">Chromatin regulator</keyword>
<name>A0A3P7LSV4_DIBLA</name>
<keyword evidence="6" id="KW-0863">Zinc-finger</keyword>
<evidence type="ECO:0000256" key="8">
    <source>
        <dbReference type="ARBA" id="ARBA00022853"/>
    </source>
</evidence>
<evidence type="ECO:0000256" key="5">
    <source>
        <dbReference type="ARBA" id="ARBA00022723"/>
    </source>
</evidence>
<feature type="domain" description="MYST-type HAT" evidence="12">
    <location>
        <begin position="92"/>
        <end position="198"/>
    </location>
</feature>
<dbReference type="GO" id="GO:0000785">
    <property type="term" value="C:chromatin"/>
    <property type="evidence" value="ECO:0007669"/>
    <property type="project" value="TreeGrafter"/>
</dbReference>
<evidence type="ECO:0000256" key="4">
    <source>
        <dbReference type="ARBA" id="ARBA00022679"/>
    </source>
</evidence>
<dbReference type="GO" id="GO:0005634">
    <property type="term" value="C:nucleus"/>
    <property type="evidence" value="ECO:0007669"/>
    <property type="project" value="UniProtKB-SubCell"/>
</dbReference>
<keyword evidence="7" id="KW-0862">Zinc</keyword>
<reference evidence="13 14" key="1">
    <citation type="submission" date="2018-11" db="EMBL/GenBank/DDBJ databases">
        <authorList>
            <consortium name="Pathogen Informatics"/>
        </authorList>
    </citation>
    <scope>NUCLEOTIDE SEQUENCE [LARGE SCALE GENOMIC DNA]</scope>
</reference>
<dbReference type="EC" id="2.3.1.48" evidence="3 11"/>
<dbReference type="InterPro" id="IPR040706">
    <property type="entry name" value="Zf-MYST"/>
</dbReference>
<organism evidence="13 14">
    <name type="scientific">Dibothriocephalus latus</name>
    <name type="common">Fish tapeworm</name>
    <name type="synonym">Diphyllobothrium latum</name>
    <dbReference type="NCBI Taxonomy" id="60516"/>
    <lineage>
        <taxon>Eukaryota</taxon>
        <taxon>Metazoa</taxon>
        <taxon>Spiralia</taxon>
        <taxon>Lophotrochozoa</taxon>
        <taxon>Platyhelminthes</taxon>
        <taxon>Cestoda</taxon>
        <taxon>Eucestoda</taxon>
        <taxon>Diphyllobothriidea</taxon>
        <taxon>Diphyllobothriidae</taxon>
        <taxon>Dibothriocephalus</taxon>
    </lineage>
</organism>
<comment type="subcellular location">
    <subcellularLocation>
        <location evidence="1 11">Nucleus</location>
    </subcellularLocation>
</comment>
<dbReference type="InterPro" id="IPR050603">
    <property type="entry name" value="MYST_HAT"/>
</dbReference>
<dbReference type="GO" id="GO:0003682">
    <property type="term" value="F:chromatin binding"/>
    <property type="evidence" value="ECO:0007669"/>
    <property type="project" value="TreeGrafter"/>
</dbReference>
<dbReference type="InterPro" id="IPR016181">
    <property type="entry name" value="Acyl_CoA_acyltransferase"/>
</dbReference>
<dbReference type="OrthoDB" id="787137at2759"/>
<dbReference type="FunFam" id="3.30.60.60:FF:000001">
    <property type="entry name" value="Histone acetyltransferase"/>
    <property type="match status" value="1"/>
</dbReference>
<keyword evidence="9" id="KW-0007">Acetylation</keyword>
<evidence type="ECO:0000256" key="6">
    <source>
        <dbReference type="ARBA" id="ARBA00022771"/>
    </source>
</evidence>
<comment type="catalytic activity">
    <reaction evidence="11">
        <text>L-lysyl-[protein] + acetyl-CoA = N(6)-acetyl-L-lysyl-[protein] + CoA + H(+)</text>
        <dbReference type="Rhea" id="RHEA:45948"/>
        <dbReference type="Rhea" id="RHEA-COMP:9752"/>
        <dbReference type="Rhea" id="RHEA-COMP:10731"/>
        <dbReference type="ChEBI" id="CHEBI:15378"/>
        <dbReference type="ChEBI" id="CHEBI:29969"/>
        <dbReference type="ChEBI" id="CHEBI:57287"/>
        <dbReference type="ChEBI" id="CHEBI:57288"/>
        <dbReference type="ChEBI" id="CHEBI:61930"/>
        <dbReference type="EC" id="2.3.1.48"/>
    </reaction>
</comment>
<evidence type="ECO:0000259" key="12">
    <source>
        <dbReference type="PROSITE" id="PS51726"/>
    </source>
</evidence>
<proteinExistence type="inferred from homology"/>
<evidence type="ECO:0000256" key="11">
    <source>
        <dbReference type="RuleBase" id="RU361211"/>
    </source>
</evidence>
<dbReference type="Proteomes" id="UP000281553">
    <property type="component" value="Unassembled WGS sequence"/>
</dbReference>
<dbReference type="SUPFAM" id="SSF55729">
    <property type="entry name" value="Acyl-CoA N-acyltransferases (Nat)"/>
    <property type="match status" value="1"/>
</dbReference>
<dbReference type="GO" id="GO:0004402">
    <property type="term" value="F:histone acetyltransferase activity"/>
    <property type="evidence" value="ECO:0007669"/>
    <property type="project" value="InterPro"/>
</dbReference>
<keyword evidence="10 11" id="KW-0539">Nucleus</keyword>
<comment type="similarity">
    <text evidence="2 11">Belongs to the MYST (SAS/MOZ) family.</text>
</comment>